<gene>
    <name evidence="5" type="ORF">DFR36_105229</name>
</gene>
<dbReference type="SUPFAM" id="SSF46689">
    <property type="entry name" value="Homeodomain-like"/>
    <property type="match status" value="1"/>
</dbReference>
<dbReference type="GO" id="GO:0003700">
    <property type="term" value="F:DNA-binding transcription factor activity"/>
    <property type="evidence" value="ECO:0007669"/>
    <property type="project" value="InterPro"/>
</dbReference>
<evidence type="ECO:0000313" key="5">
    <source>
        <dbReference type="EMBL" id="PWW46025.1"/>
    </source>
</evidence>
<dbReference type="GO" id="GO:0043565">
    <property type="term" value="F:sequence-specific DNA binding"/>
    <property type="evidence" value="ECO:0007669"/>
    <property type="project" value="InterPro"/>
</dbReference>
<dbReference type="EMBL" id="QGUB01000005">
    <property type="protein sequence ID" value="PWW46025.1"/>
    <property type="molecule type" value="Genomic_DNA"/>
</dbReference>
<evidence type="ECO:0000313" key="6">
    <source>
        <dbReference type="Proteomes" id="UP000246483"/>
    </source>
</evidence>
<feature type="domain" description="HTH araC/xylS-type" evidence="4">
    <location>
        <begin position="224"/>
        <end position="325"/>
    </location>
</feature>
<dbReference type="OrthoDB" id="9178898at2"/>
<proteinExistence type="predicted"/>
<dbReference type="PROSITE" id="PS00041">
    <property type="entry name" value="HTH_ARAC_FAMILY_1"/>
    <property type="match status" value="1"/>
</dbReference>
<organism evidence="5 6">
    <name type="scientific">Melaminivora alkalimesophila</name>
    <dbReference type="NCBI Taxonomy" id="1165852"/>
    <lineage>
        <taxon>Bacteria</taxon>
        <taxon>Pseudomonadati</taxon>
        <taxon>Pseudomonadota</taxon>
        <taxon>Betaproteobacteria</taxon>
        <taxon>Burkholderiales</taxon>
        <taxon>Comamonadaceae</taxon>
        <taxon>Melaminivora</taxon>
    </lineage>
</organism>
<keyword evidence="3" id="KW-0804">Transcription</keyword>
<evidence type="ECO:0000256" key="1">
    <source>
        <dbReference type="ARBA" id="ARBA00023015"/>
    </source>
</evidence>
<dbReference type="InterPro" id="IPR018062">
    <property type="entry name" value="HTH_AraC-typ_CS"/>
</dbReference>
<dbReference type="PRINTS" id="PR00032">
    <property type="entry name" value="HTHARAC"/>
</dbReference>
<evidence type="ECO:0000259" key="4">
    <source>
        <dbReference type="PROSITE" id="PS01124"/>
    </source>
</evidence>
<dbReference type="InterPro" id="IPR050204">
    <property type="entry name" value="AraC_XylS_family_regulators"/>
</dbReference>
<keyword evidence="6" id="KW-1185">Reference proteome</keyword>
<evidence type="ECO:0000256" key="3">
    <source>
        <dbReference type="ARBA" id="ARBA00023163"/>
    </source>
</evidence>
<dbReference type="PANTHER" id="PTHR46796:SF6">
    <property type="entry name" value="ARAC SUBFAMILY"/>
    <property type="match status" value="1"/>
</dbReference>
<dbReference type="PROSITE" id="PS01124">
    <property type="entry name" value="HTH_ARAC_FAMILY_2"/>
    <property type="match status" value="1"/>
</dbReference>
<dbReference type="AlphaFoldDB" id="A0A317RD18"/>
<dbReference type="InterPro" id="IPR018060">
    <property type="entry name" value="HTH_AraC"/>
</dbReference>
<dbReference type="SMART" id="SM00342">
    <property type="entry name" value="HTH_ARAC"/>
    <property type="match status" value="1"/>
</dbReference>
<evidence type="ECO:0000256" key="2">
    <source>
        <dbReference type="ARBA" id="ARBA00023125"/>
    </source>
</evidence>
<sequence>MAFIELDTRHYPRHERVDAVQDTCAAITHLDIQVPARGRASAELDMRMRMRVLPGVSIGYAEGAAWCAQRSTRHIAHDGADNLALWLNPGNAPGCGWVAHQHGSEMPSTRSLGYLVQYGLPSDVHMHGARGRFLCLSFPQLPLSQLSDVDRALRQPLPDSLPLRLLIRQAQELLHRGPGGTNLSDAQRLSLSRQLQDLALLALGSKPDARAAARAGGLRQARLDAIKADLRVNAGRGDLSLEQIAARHRISPQYVRALFAHEHGSFSDYLLEQRLQRALARLRNPHYAHCSVDAIAYDAGFNNPSWFYRAFKRRFAMTPSDARQRARQAAT</sequence>
<dbReference type="InterPro" id="IPR009057">
    <property type="entry name" value="Homeodomain-like_sf"/>
</dbReference>
<dbReference type="Pfam" id="PF12833">
    <property type="entry name" value="HTH_18"/>
    <property type="match status" value="1"/>
</dbReference>
<name>A0A317RD18_9BURK</name>
<protein>
    <submittedName>
        <fullName evidence="5">Helix-turn-helix protein</fullName>
    </submittedName>
</protein>
<dbReference type="RefSeq" id="WP_019373077.1">
    <property type="nucleotide sequence ID" value="NZ_ALEE01000168.1"/>
</dbReference>
<comment type="caution">
    <text evidence="5">The sequence shown here is derived from an EMBL/GenBank/DDBJ whole genome shotgun (WGS) entry which is preliminary data.</text>
</comment>
<keyword evidence="1" id="KW-0805">Transcription regulation</keyword>
<dbReference type="InterPro" id="IPR020449">
    <property type="entry name" value="Tscrpt_reg_AraC-type_HTH"/>
</dbReference>
<reference evidence="5 6" key="1">
    <citation type="submission" date="2018-05" db="EMBL/GenBank/DDBJ databases">
        <title>Genomic Encyclopedia of Type Strains, Phase IV (KMG-IV): sequencing the most valuable type-strain genomes for metagenomic binning, comparative biology and taxonomic classification.</title>
        <authorList>
            <person name="Goeker M."/>
        </authorList>
    </citation>
    <scope>NUCLEOTIDE SEQUENCE [LARGE SCALE GENOMIC DNA]</scope>
    <source>
        <strain evidence="5 6">DSM 26006</strain>
    </source>
</reference>
<dbReference type="Proteomes" id="UP000246483">
    <property type="component" value="Unassembled WGS sequence"/>
</dbReference>
<keyword evidence="2" id="KW-0238">DNA-binding</keyword>
<accession>A0A317RD18</accession>
<dbReference type="PANTHER" id="PTHR46796">
    <property type="entry name" value="HTH-TYPE TRANSCRIPTIONAL ACTIVATOR RHAS-RELATED"/>
    <property type="match status" value="1"/>
</dbReference>
<dbReference type="Gene3D" id="1.10.10.60">
    <property type="entry name" value="Homeodomain-like"/>
    <property type="match status" value="1"/>
</dbReference>